<proteinExistence type="predicted"/>
<gene>
    <name evidence="7" type="ORF">RN001_008048</name>
</gene>
<feature type="domain" description="Myb/SANT-like DNA-binding" evidence="6">
    <location>
        <begin position="2"/>
        <end position="60"/>
    </location>
</feature>
<dbReference type="Proteomes" id="UP001353858">
    <property type="component" value="Unassembled WGS sequence"/>
</dbReference>
<accession>A0AAN7SGC8</accession>
<evidence type="ECO:0000259" key="6">
    <source>
        <dbReference type="Pfam" id="PF13873"/>
    </source>
</evidence>
<evidence type="ECO:0000256" key="1">
    <source>
        <dbReference type="ARBA" id="ARBA00011764"/>
    </source>
</evidence>
<reference evidence="8" key="1">
    <citation type="submission" date="2023-01" db="EMBL/GenBank/DDBJ databases">
        <title>Key to firefly adult light organ development and bioluminescence: homeobox transcription factors regulate luciferase expression and transportation to peroxisome.</title>
        <authorList>
            <person name="Fu X."/>
        </authorList>
    </citation>
    <scope>NUCLEOTIDE SEQUENCE [LARGE SCALE GENOMIC DNA]</scope>
</reference>
<evidence type="ECO:0000256" key="2">
    <source>
        <dbReference type="ARBA" id="ARBA00016807"/>
    </source>
</evidence>
<comment type="function">
    <text evidence="5">Involved in transvection phenomena (= synapsis-dependent gene expression), where the synaptic pairing of chromosomes carrying genes with which zeste interacts influences the expression of these genes. Zeste binds to DNA and stimulates transcription from a nearby promoter.</text>
</comment>
<evidence type="ECO:0000313" key="8">
    <source>
        <dbReference type="Proteomes" id="UP001353858"/>
    </source>
</evidence>
<evidence type="ECO:0000313" key="7">
    <source>
        <dbReference type="EMBL" id="KAK4879902.1"/>
    </source>
</evidence>
<dbReference type="EMBL" id="JARPUR010000003">
    <property type="protein sequence ID" value="KAK4879902.1"/>
    <property type="molecule type" value="Genomic_DNA"/>
</dbReference>
<keyword evidence="8" id="KW-1185">Reference proteome</keyword>
<evidence type="ECO:0000256" key="3">
    <source>
        <dbReference type="ARBA" id="ARBA00023015"/>
    </source>
</evidence>
<evidence type="ECO:0000256" key="4">
    <source>
        <dbReference type="ARBA" id="ARBA00023163"/>
    </source>
</evidence>
<dbReference type="AlphaFoldDB" id="A0AAN7SGC8"/>
<organism evidence="7 8">
    <name type="scientific">Aquatica leii</name>
    <dbReference type="NCBI Taxonomy" id="1421715"/>
    <lineage>
        <taxon>Eukaryota</taxon>
        <taxon>Metazoa</taxon>
        <taxon>Ecdysozoa</taxon>
        <taxon>Arthropoda</taxon>
        <taxon>Hexapoda</taxon>
        <taxon>Insecta</taxon>
        <taxon>Pterygota</taxon>
        <taxon>Neoptera</taxon>
        <taxon>Endopterygota</taxon>
        <taxon>Coleoptera</taxon>
        <taxon>Polyphaga</taxon>
        <taxon>Elateriformia</taxon>
        <taxon>Elateroidea</taxon>
        <taxon>Lampyridae</taxon>
        <taxon>Luciolinae</taxon>
        <taxon>Aquatica</taxon>
    </lineage>
</organism>
<keyword evidence="3" id="KW-0805">Transcription regulation</keyword>
<sequence length="217" mass="25020">METLLCVVEAHQKVIECKKTDTISNREKDAEWEKMTTEFNAVVGTGRTVKQIRMKWDKLNVDSTILEGGVVEFVAPIEISLTQVDFVDEQPTTSNQLEAEDNKENENETWEQWSPAALKQPLHPALAAGVQSPSRSAHALPRLVNTTPKKRKRFQKPSMRRPVTSKQELLLEKKLELVSLQIELLKKEHEAQESRRQEKHRVEMRLLEKQCICLNKE</sequence>
<evidence type="ECO:0000256" key="5">
    <source>
        <dbReference type="ARBA" id="ARBA00025466"/>
    </source>
</evidence>
<keyword evidence="4" id="KW-0804">Transcription</keyword>
<comment type="caution">
    <text evidence="7">The sequence shown here is derived from an EMBL/GenBank/DDBJ whole genome shotgun (WGS) entry which is preliminary data.</text>
</comment>
<dbReference type="Pfam" id="PF13873">
    <property type="entry name" value="Myb_DNA-bind_5"/>
    <property type="match status" value="1"/>
</dbReference>
<protein>
    <recommendedName>
        <fullName evidence="2">Regulatory protein zeste</fullName>
    </recommendedName>
</protein>
<name>A0AAN7SGC8_9COLE</name>
<comment type="subunit">
    <text evidence="1">Self-associates forming complexes of several hundred monomers.</text>
</comment>
<dbReference type="InterPro" id="IPR028002">
    <property type="entry name" value="Myb_DNA-bind_5"/>
</dbReference>